<evidence type="ECO:0000313" key="3">
    <source>
        <dbReference type="WBParaSite" id="Csp11.Scaffold630.g17847.t1"/>
    </source>
</evidence>
<feature type="compositionally biased region" description="Acidic residues" evidence="1">
    <location>
        <begin position="183"/>
        <end position="207"/>
    </location>
</feature>
<organism evidence="2 3">
    <name type="scientific">Caenorhabditis tropicalis</name>
    <dbReference type="NCBI Taxonomy" id="1561998"/>
    <lineage>
        <taxon>Eukaryota</taxon>
        <taxon>Metazoa</taxon>
        <taxon>Ecdysozoa</taxon>
        <taxon>Nematoda</taxon>
        <taxon>Chromadorea</taxon>
        <taxon>Rhabditida</taxon>
        <taxon>Rhabditina</taxon>
        <taxon>Rhabditomorpha</taxon>
        <taxon>Rhabditoidea</taxon>
        <taxon>Rhabditidae</taxon>
        <taxon>Peloderinae</taxon>
        <taxon>Caenorhabditis</taxon>
    </lineage>
</organism>
<feature type="compositionally biased region" description="Polar residues" evidence="1">
    <location>
        <begin position="1"/>
        <end position="20"/>
    </location>
</feature>
<evidence type="ECO:0000256" key="1">
    <source>
        <dbReference type="SAM" id="MobiDB-lite"/>
    </source>
</evidence>
<dbReference type="eggNOG" id="ENOG502RT8B">
    <property type="taxonomic scope" value="Eukaryota"/>
</dbReference>
<evidence type="ECO:0000313" key="2">
    <source>
        <dbReference type="Proteomes" id="UP000095282"/>
    </source>
</evidence>
<feature type="compositionally biased region" description="Acidic residues" evidence="1">
    <location>
        <begin position="636"/>
        <end position="649"/>
    </location>
</feature>
<feature type="compositionally biased region" description="Basic and acidic residues" evidence="1">
    <location>
        <begin position="661"/>
        <end position="676"/>
    </location>
</feature>
<accession>A0A1I7UNU6</accession>
<feature type="compositionally biased region" description="Polar residues" evidence="1">
    <location>
        <begin position="589"/>
        <end position="598"/>
    </location>
</feature>
<dbReference type="Proteomes" id="UP000095282">
    <property type="component" value="Unplaced"/>
</dbReference>
<name>A0A1I7UNU6_9PELO</name>
<dbReference type="WBParaSite" id="Csp11.Scaffold630.g17847.t1">
    <property type="protein sequence ID" value="Csp11.Scaffold630.g17847.t1"/>
    <property type="gene ID" value="Csp11.Scaffold630.g17847"/>
</dbReference>
<feature type="compositionally biased region" description="Basic and acidic residues" evidence="1">
    <location>
        <begin position="509"/>
        <end position="520"/>
    </location>
</feature>
<dbReference type="STRING" id="1561998.A0A1I7UNU6"/>
<feature type="region of interest" description="Disordered" evidence="1">
    <location>
        <begin position="1"/>
        <end position="26"/>
    </location>
</feature>
<feature type="region of interest" description="Disordered" evidence="1">
    <location>
        <begin position="576"/>
        <end position="605"/>
    </location>
</feature>
<dbReference type="PANTHER" id="PTHR21504">
    <property type="entry name" value="IG-LIKE DOMAIN-CONTAINING PROTEIN-RELATED-RELATED"/>
    <property type="match status" value="1"/>
</dbReference>
<feature type="region of interest" description="Disordered" evidence="1">
    <location>
        <begin position="620"/>
        <end position="676"/>
    </location>
</feature>
<proteinExistence type="predicted"/>
<dbReference type="InterPro" id="IPR039908">
    <property type="entry name" value="Sepa-1"/>
</dbReference>
<feature type="compositionally biased region" description="Basic residues" evidence="1">
    <location>
        <begin position="400"/>
        <end position="415"/>
    </location>
</feature>
<feature type="compositionally biased region" description="Polar residues" evidence="1">
    <location>
        <begin position="417"/>
        <end position="436"/>
    </location>
</feature>
<sequence length="735" mass="86068">MTHQTNHNPPMLQPSTVQTATPPPRKIGVGKCSAGRGSLIGVLRPNSLYYFFEYKKGKLIPHACCSCQANTTEADLRPLYSEWSDKLGETVIFVYNRVSNKVEQYVCREEFGRLEQVEKSGLIYNSGFSSQSNIIASIDVGEKSILIERDSNGSMRKHLKFGERFTHLVPMEVKTMIVKEVEERGDEEDEEVEEDSELNDSIDSEEEDDHFAEVNNAYNTYRSKIPQFSITTCLHDNRDLINVFDFDSDTYKSFYYEERTGDFYPSVCPSCPRTIVEDHLYPKYIEIAKDNEYVIHVYNSFTRLMEKYVYAPTTECFEQVDYPELVYDPSKNMTASILFVETSTSTRMFMAIMRDSDGRIKKEQFSQVNKQFVKMPPATVKTFIVLKREEDEKKKEEERKKRREEKKAEKLKKNKVISDSSLKTSQSSVRESTSTALEEEERRKKEVEMIEREMLMKDQMYQALEAQRQRALQSRYANRSFIREKRQESTTHPLSSMPPHIPLETVQSDSKEVEETPKRTTDYYKQFLAKKQAEAKDEENRFKGEMEEYKLEEKQKEEEMMEVEKNKKEEMLKELNQKATIPRDGPTDASESPLNKTIQPADEISKSEMSVLEILRRRMKQVMGSDHEPSDSVPEFSDDEFESFTEEIDPWLPPSKRNRPNKKEEEKKKEEAEKRKAEIMEKRKKLQRLKELKMEDDRRRGKGILIHPQIQPNNLDEILREVGIFRNEPANDDQQ</sequence>
<keyword evidence="2" id="KW-1185">Reference proteome</keyword>
<dbReference type="PANTHER" id="PTHR21504:SF1">
    <property type="entry name" value="IG-LIKE DOMAIN-CONTAINING PROTEIN-RELATED"/>
    <property type="match status" value="1"/>
</dbReference>
<protein>
    <submittedName>
        <fullName evidence="3">Wsv104</fullName>
    </submittedName>
</protein>
<dbReference type="GO" id="GO:0006914">
    <property type="term" value="P:autophagy"/>
    <property type="evidence" value="ECO:0007669"/>
    <property type="project" value="InterPro"/>
</dbReference>
<feature type="region of interest" description="Disordered" evidence="1">
    <location>
        <begin position="182"/>
        <end position="207"/>
    </location>
</feature>
<dbReference type="AlphaFoldDB" id="A0A1I7UNU6"/>
<reference evidence="3" key="1">
    <citation type="submission" date="2016-11" db="UniProtKB">
        <authorList>
            <consortium name="WormBaseParasite"/>
        </authorList>
    </citation>
    <scope>IDENTIFICATION</scope>
</reference>
<feature type="region of interest" description="Disordered" evidence="1">
    <location>
        <begin position="485"/>
        <end position="520"/>
    </location>
</feature>
<feature type="region of interest" description="Disordered" evidence="1">
    <location>
        <begin position="391"/>
        <end position="445"/>
    </location>
</feature>